<gene>
    <name evidence="1" type="ORF">SAMN05216372_103187</name>
</gene>
<protein>
    <recommendedName>
        <fullName evidence="3">DUF1652 domain-containing protein</fullName>
    </recommendedName>
</protein>
<proteinExistence type="predicted"/>
<name>A0A1I1U9Y0_PSEOC</name>
<sequence length="91" mass="10385">MAKLKFLDAAALLYNYFQPLVVQVSLQSPTSMVVHLSEKDSETSLEVRDIPCRTSLTPTEVFAIIEQIEARIRLDKPELFNRHCVNKARLP</sequence>
<dbReference type="EMBL" id="FOMO01000003">
    <property type="protein sequence ID" value="SFD67671.1"/>
    <property type="molecule type" value="Genomic_DNA"/>
</dbReference>
<dbReference type="AlphaFoldDB" id="A0A1I1U9Y0"/>
<dbReference type="RefSeq" id="WP_167363123.1">
    <property type="nucleotide sequence ID" value="NZ_BSSG01000004.1"/>
</dbReference>
<dbReference type="InterPro" id="IPR012448">
    <property type="entry name" value="DUF1652"/>
</dbReference>
<evidence type="ECO:0008006" key="3">
    <source>
        <dbReference type="Google" id="ProtNLM"/>
    </source>
</evidence>
<evidence type="ECO:0000313" key="2">
    <source>
        <dbReference type="Proteomes" id="UP000243950"/>
    </source>
</evidence>
<dbReference type="Pfam" id="PF07865">
    <property type="entry name" value="DUF1652"/>
    <property type="match status" value="1"/>
</dbReference>
<dbReference type="Proteomes" id="UP000243950">
    <property type="component" value="Unassembled WGS sequence"/>
</dbReference>
<evidence type="ECO:0000313" key="1">
    <source>
        <dbReference type="EMBL" id="SFD67671.1"/>
    </source>
</evidence>
<reference evidence="2" key="1">
    <citation type="submission" date="2016-10" db="EMBL/GenBank/DDBJ databases">
        <authorList>
            <person name="Varghese N."/>
            <person name="Submissions S."/>
        </authorList>
    </citation>
    <scope>NUCLEOTIDE SEQUENCE [LARGE SCALE GENOMIC DNA]</scope>
    <source>
        <strain evidence="2">JCM 2783</strain>
    </source>
</reference>
<organism evidence="1 2">
    <name type="scientific">Pseudomonas straminea</name>
    <dbReference type="NCBI Taxonomy" id="47882"/>
    <lineage>
        <taxon>Bacteria</taxon>
        <taxon>Pseudomonadati</taxon>
        <taxon>Pseudomonadota</taxon>
        <taxon>Gammaproteobacteria</taxon>
        <taxon>Pseudomonadales</taxon>
        <taxon>Pseudomonadaceae</taxon>
        <taxon>Phytopseudomonas</taxon>
    </lineage>
</organism>
<keyword evidence="2" id="KW-1185">Reference proteome</keyword>
<accession>A0A1I1U9Y0</accession>